<organism evidence="2 3">
    <name type="scientific">Cryptosporidium ubiquitum</name>
    <dbReference type="NCBI Taxonomy" id="857276"/>
    <lineage>
        <taxon>Eukaryota</taxon>
        <taxon>Sar</taxon>
        <taxon>Alveolata</taxon>
        <taxon>Apicomplexa</taxon>
        <taxon>Conoidasida</taxon>
        <taxon>Coccidia</taxon>
        <taxon>Eucoccidiorida</taxon>
        <taxon>Eimeriorina</taxon>
        <taxon>Cryptosporidiidae</taxon>
        <taxon>Cryptosporidium</taxon>
    </lineage>
</organism>
<dbReference type="OrthoDB" id="343906at2759"/>
<dbReference type="AlphaFoldDB" id="A0A1J4MKW1"/>
<evidence type="ECO:0000313" key="3">
    <source>
        <dbReference type="Proteomes" id="UP000186176"/>
    </source>
</evidence>
<gene>
    <name evidence="2" type="ORF">cubi_00224</name>
</gene>
<dbReference type="EMBL" id="LRBP01000009">
    <property type="protein sequence ID" value="OII74671.1"/>
    <property type="molecule type" value="Genomic_DNA"/>
</dbReference>
<proteinExistence type="predicted"/>
<comment type="caution">
    <text evidence="2">The sequence shown here is derived from an EMBL/GenBank/DDBJ whole genome shotgun (WGS) entry which is preliminary data.</text>
</comment>
<reference evidence="2 3" key="1">
    <citation type="submission" date="2016-10" db="EMBL/GenBank/DDBJ databases">
        <title>Reductive evolution of mitochondrial metabolism and differential evolution of invasion-related proteins in Cryptosporidium.</title>
        <authorList>
            <person name="Liu S."/>
            <person name="Roellig D.M."/>
            <person name="Guo Y."/>
            <person name="Li N."/>
            <person name="Frace M.A."/>
            <person name="Tang K."/>
            <person name="Zhang L."/>
            <person name="Feng Y."/>
            <person name="Xiao L."/>
        </authorList>
    </citation>
    <scope>NUCLEOTIDE SEQUENCE [LARGE SCALE GENOMIC DNA]</scope>
    <source>
        <strain evidence="2">39726</strain>
    </source>
</reference>
<dbReference type="Proteomes" id="UP000186176">
    <property type="component" value="Unassembled WGS sequence"/>
</dbReference>
<sequence length="101" mass="11754">MSHLLITYFEDLNPSLCNIKYLCDKITQGDFDCGNNSYENEKFKTKQEICSHRDLITNQIKGHFSQFKDLEKKSDNIKSLSEMLNAANKAKKMVNSLRKLF</sequence>
<evidence type="ECO:0000313" key="2">
    <source>
        <dbReference type="EMBL" id="OII74671.1"/>
    </source>
</evidence>
<feature type="coiled-coil region" evidence="1">
    <location>
        <begin position="70"/>
        <end position="100"/>
    </location>
</feature>
<keyword evidence="1" id="KW-0175">Coiled coil</keyword>
<keyword evidence="3" id="KW-1185">Reference proteome</keyword>
<accession>A0A1J4MKW1</accession>
<protein>
    <submittedName>
        <fullName evidence="2">Uncharacterized protein</fullName>
    </submittedName>
</protein>
<dbReference type="RefSeq" id="XP_028875817.1">
    <property type="nucleotide sequence ID" value="XM_029017238.1"/>
</dbReference>
<dbReference type="VEuPathDB" id="CryptoDB:cubi_00224"/>
<evidence type="ECO:0000256" key="1">
    <source>
        <dbReference type="SAM" id="Coils"/>
    </source>
</evidence>
<name>A0A1J4MKW1_9CRYT</name>
<dbReference type="GeneID" id="39977017"/>